<organism evidence="2 3">
    <name type="scientific">Beijerinckia indica subsp. indica (strain ATCC 9039 / DSM 1715 / NCIMB 8712)</name>
    <dbReference type="NCBI Taxonomy" id="395963"/>
    <lineage>
        <taxon>Bacteria</taxon>
        <taxon>Pseudomonadati</taxon>
        <taxon>Pseudomonadota</taxon>
        <taxon>Alphaproteobacteria</taxon>
        <taxon>Hyphomicrobiales</taxon>
        <taxon>Beijerinckiaceae</taxon>
        <taxon>Beijerinckia</taxon>
    </lineage>
</organism>
<feature type="region of interest" description="Disordered" evidence="1">
    <location>
        <begin position="163"/>
        <end position="186"/>
    </location>
</feature>
<dbReference type="STRING" id="395963.Bind_2409"/>
<proteinExistence type="predicted"/>
<reference evidence="2 3" key="2">
    <citation type="journal article" date="2010" name="J. Bacteriol.">
        <title>Complete genome sequence of Beijerinckia indica subsp. indica.</title>
        <authorList>
            <person name="Tamas I."/>
            <person name="Dedysh S.N."/>
            <person name="Liesack W."/>
            <person name="Stott M.B."/>
            <person name="Alam M."/>
            <person name="Murrell J.C."/>
            <person name="Dunfield P.F."/>
        </authorList>
    </citation>
    <scope>NUCLEOTIDE SEQUENCE [LARGE SCALE GENOMIC DNA]</scope>
    <source>
        <strain evidence="3">ATCC 9039 / DSM 1715 / NCIMB 8712</strain>
    </source>
</reference>
<evidence type="ECO:0000313" key="3">
    <source>
        <dbReference type="Proteomes" id="UP000001695"/>
    </source>
</evidence>
<feature type="region of interest" description="Disordered" evidence="1">
    <location>
        <begin position="362"/>
        <end position="383"/>
    </location>
</feature>
<dbReference type="RefSeq" id="WP_012385373.1">
    <property type="nucleotide sequence ID" value="NC_010581.1"/>
</dbReference>
<dbReference type="Proteomes" id="UP000001695">
    <property type="component" value="Chromosome"/>
</dbReference>
<dbReference type="KEGG" id="bid:Bind_2409"/>
<dbReference type="OrthoDB" id="8015121at2"/>
<accession>B2IHX7</accession>
<dbReference type="AlphaFoldDB" id="B2IHX7"/>
<name>B2IHX7_BEII9</name>
<dbReference type="HOGENOM" id="CLU_645297_0_0_5"/>
<gene>
    <name evidence="2" type="ordered locus">Bind_2409</name>
</gene>
<keyword evidence="3" id="KW-1185">Reference proteome</keyword>
<sequence>MIDLLAFAYGLSIRLALASLATEPGPATLSVEPELTASLAYFIPKERSVANWRLEAAWHLAPTDSAAKMFTAEKLSPPRCVKLNNYWCIKHAGWNGTLGMDRENHVAFASVLEGATVAALLLKRYYVDYHRRTGRAIVSRWAPSPCASTAYPVPRSYQVPPTTTANLPQTVSTFPPRGSLTAHPTTRIGTQVRSRNLHVAGRFAHSKGRPKHHYNLEMMHAPEIAVGMGEDSLSNSYRTTIKTSIKTSVMTTSVTTASTTTMTSPTTTPFPSSASLDSLLSPSLPMTSCFDDPQRLERYAQRASQGVAANPDTDLHLFEANGTPTPNLARVLANMAQVEIGPLDVRSELIEAAIERARRQWGSATPVPDMSAAAAPSPRETIR</sequence>
<dbReference type="EMBL" id="CP001016">
    <property type="protein sequence ID" value="ACB96020.1"/>
    <property type="molecule type" value="Genomic_DNA"/>
</dbReference>
<protein>
    <submittedName>
        <fullName evidence="2">Uncharacterized protein</fullName>
    </submittedName>
</protein>
<reference evidence="3" key="1">
    <citation type="submission" date="2008-03" db="EMBL/GenBank/DDBJ databases">
        <title>Complete sequence of chromosome of Beijerinckia indica subsp. indica ATCC 9039.</title>
        <authorList>
            <consortium name="US DOE Joint Genome Institute"/>
            <person name="Copeland A."/>
            <person name="Lucas S."/>
            <person name="Lapidus A."/>
            <person name="Glavina del Rio T."/>
            <person name="Dalin E."/>
            <person name="Tice H."/>
            <person name="Bruce D."/>
            <person name="Goodwin L."/>
            <person name="Pitluck S."/>
            <person name="LaButti K."/>
            <person name="Schmutz J."/>
            <person name="Larimer F."/>
            <person name="Land M."/>
            <person name="Hauser L."/>
            <person name="Kyrpides N."/>
            <person name="Mikhailova N."/>
            <person name="Dunfield P.F."/>
            <person name="Dedysh S.N."/>
            <person name="Liesack W."/>
            <person name="Saw J.H."/>
            <person name="Alam M."/>
            <person name="Chen Y."/>
            <person name="Murrell J.C."/>
            <person name="Richardson P."/>
        </authorList>
    </citation>
    <scope>NUCLEOTIDE SEQUENCE [LARGE SCALE GENOMIC DNA]</scope>
    <source>
        <strain evidence="3">ATCC 9039 / DSM 1715 / NCIMB 8712</strain>
    </source>
</reference>
<feature type="compositionally biased region" description="Polar residues" evidence="1">
    <location>
        <begin position="163"/>
        <end position="173"/>
    </location>
</feature>
<evidence type="ECO:0000313" key="2">
    <source>
        <dbReference type="EMBL" id="ACB96020.1"/>
    </source>
</evidence>
<evidence type="ECO:0000256" key="1">
    <source>
        <dbReference type="SAM" id="MobiDB-lite"/>
    </source>
</evidence>
<feature type="region of interest" description="Disordered" evidence="1">
    <location>
        <begin position="259"/>
        <end position="278"/>
    </location>
</feature>
<dbReference type="eggNOG" id="ENOG502ZP26">
    <property type="taxonomic scope" value="Bacteria"/>
</dbReference>